<evidence type="ECO:0000256" key="8">
    <source>
        <dbReference type="ARBA" id="ARBA00037847"/>
    </source>
</evidence>
<dbReference type="Proteomes" id="UP001291623">
    <property type="component" value="Unassembled WGS sequence"/>
</dbReference>
<evidence type="ECO:0000256" key="2">
    <source>
        <dbReference type="ARBA" id="ARBA00022676"/>
    </source>
</evidence>
<keyword evidence="6" id="KW-1133">Transmembrane helix</keyword>
<gene>
    <name evidence="10" type="ORF">RND71_012249</name>
</gene>
<evidence type="ECO:0000256" key="7">
    <source>
        <dbReference type="ARBA" id="ARBA00023136"/>
    </source>
</evidence>
<evidence type="ECO:0000313" key="11">
    <source>
        <dbReference type="Proteomes" id="UP001291623"/>
    </source>
</evidence>
<sequence>MRTPAIRFSVLNIRAMDILHHQLDNKQRPLNYKAYKKLLNHLWLLPLSMALGKMISWQSLGAIRRSGMRQRGFDSPQARRNSAYSTRNQILLRFSDNQHTRYKNGLAFSKKKRSYSEGNPLIGFIITHGCRTQTTFEYESQVTSDTYSPTPFFLITNSSSTIVTISIQHHNWQIHQSHTRIDLNFIESKIAPKRNGIVREHSIEDNINKDEYREDNMLKIKIVALHHIQRCNVDMKRTLWGAVYALGLTYVIKQVVACNDPNVRWYIFGDDDTFFFVDNLVKTLEKYDHNEWYYIGSNS</sequence>
<keyword evidence="2" id="KW-0328">Glycosyltransferase</keyword>
<dbReference type="GO" id="GO:0016020">
    <property type="term" value="C:membrane"/>
    <property type="evidence" value="ECO:0007669"/>
    <property type="project" value="UniProtKB-SubCell"/>
</dbReference>
<dbReference type="Gene3D" id="3.90.550.50">
    <property type="match status" value="1"/>
</dbReference>
<evidence type="ECO:0000256" key="5">
    <source>
        <dbReference type="ARBA" id="ARBA00022968"/>
    </source>
</evidence>
<dbReference type="GO" id="GO:0016757">
    <property type="term" value="F:glycosyltransferase activity"/>
    <property type="evidence" value="ECO:0007669"/>
    <property type="project" value="UniProtKB-KW"/>
</dbReference>
<keyword evidence="3" id="KW-0808">Transferase</keyword>
<evidence type="ECO:0000256" key="4">
    <source>
        <dbReference type="ARBA" id="ARBA00022692"/>
    </source>
</evidence>
<accession>A0AAE1SF47</accession>
<evidence type="ECO:0000259" key="9">
    <source>
        <dbReference type="Pfam" id="PF02434"/>
    </source>
</evidence>
<dbReference type="EMBL" id="JAVYJV010000006">
    <property type="protein sequence ID" value="KAK4368457.1"/>
    <property type="molecule type" value="Genomic_DNA"/>
</dbReference>
<dbReference type="InterPro" id="IPR003378">
    <property type="entry name" value="Fringe-like_glycosylTrfase"/>
</dbReference>
<evidence type="ECO:0000256" key="1">
    <source>
        <dbReference type="ARBA" id="ARBA00004606"/>
    </source>
</evidence>
<evidence type="ECO:0000313" key="10">
    <source>
        <dbReference type="EMBL" id="KAK4368457.1"/>
    </source>
</evidence>
<comment type="subcellular location">
    <subcellularLocation>
        <location evidence="8">Endomembrane system</location>
        <topology evidence="8">Single-pass membrane protein</topology>
    </subcellularLocation>
    <subcellularLocation>
        <location evidence="1">Membrane</location>
        <topology evidence="1">Single-pass type II membrane protein</topology>
    </subcellularLocation>
</comment>
<organism evidence="10 11">
    <name type="scientific">Anisodus tanguticus</name>
    <dbReference type="NCBI Taxonomy" id="243964"/>
    <lineage>
        <taxon>Eukaryota</taxon>
        <taxon>Viridiplantae</taxon>
        <taxon>Streptophyta</taxon>
        <taxon>Embryophyta</taxon>
        <taxon>Tracheophyta</taxon>
        <taxon>Spermatophyta</taxon>
        <taxon>Magnoliopsida</taxon>
        <taxon>eudicotyledons</taxon>
        <taxon>Gunneridae</taxon>
        <taxon>Pentapetalae</taxon>
        <taxon>asterids</taxon>
        <taxon>lamiids</taxon>
        <taxon>Solanales</taxon>
        <taxon>Solanaceae</taxon>
        <taxon>Solanoideae</taxon>
        <taxon>Hyoscyameae</taxon>
        <taxon>Anisodus</taxon>
    </lineage>
</organism>
<proteinExistence type="predicted"/>
<comment type="caution">
    <text evidence="10">The sequence shown here is derived from an EMBL/GenBank/DDBJ whole genome shotgun (WGS) entry which is preliminary data.</text>
</comment>
<dbReference type="PANTHER" id="PTHR10811">
    <property type="entry name" value="FRINGE-RELATED"/>
    <property type="match status" value="1"/>
</dbReference>
<reference evidence="10" key="1">
    <citation type="submission" date="2023-12" db="EMBL/GenBank/DDBJ databases">
        <title>Genome assembly of Anisodus tanguticus.</title>
        <authorList>
            <person name="Wang Y.-J."/>
        </authorList>
    </citation>
    <scope>NUCLEOTIDE SEQUENCE</scope>
    <source>
        <strain evidence="10">KB-2021</strain>
        <tissue evidence="10">Leaf</tissue>
    </source>
</reference>
<dbReference type="AlphaFoldDB" id="A0AAE1SF47"/>
<feature type="domain" description="Fringe-like glycosyltransferase" evidence="9">
    <location>
        <begin position="261"/>
        <end position="299"/>
    </location>
</feature>
<protein>
    <recommendedName>
        <fullName evidence="9">Fringe-like glycosyltransferase domain-containing protein</fullName>
    </recommendedName>
</protein>
<name>A0AAE1SF47_9SOLA</name>
<keyword evidence="11" id="KW-1185">Reference proteome</keyword>
<evidence type="ECO:0000256" key="3">
    <source>
        <dbReference type="ARBA" id="ARBA00022679"/>
    </source>
</evidence>
<keyword evidence="5" id="KW-0735">Signal-anchor</keyword>
<dbReference type="Pfam" id="PF02434">
    <property type="entry name" value="Fringe"/>
    <property type="match status" value="1"/>
</dbReference>
<keyword evidence="7" id="KW-0472">Membrane</keyword>
<dbReference type="GO" id="GO:0012505">
    <property type="term" value="C:endomembrane system"/>
    <property type="evidence" value="ECO:0007669"/>
    <property type="project" value="UniProtKB-SubCell"/>
</dbReference>
<evidence type="ECO:0000256" key="6">
    <source>
        <dbReference type="ARBA" id="ARBA00022989"/>
    </source>
</evidence>
<keyword evidence="4" id="KW-0812">Transmembrane</keyword>